<keyword evidence="4 6" id="KW-1133">Transmembrane helix</keyword>
<dbReference type="Pfam" id="PF13520">
    <property type="entry name" value="AA_permease_2"/>
    <property type="match status" value="1"/>
</dbReference>
<dbReference type="OMA" id="CEDARNM"/>
<evidence type="ECO:0000256" key="1">
    <source>
        <dbReference type="ARBA" id="ARBA00004141"/>
    </source>
</evidence>
<evidence type="ECO:0000256" key="6">
    <source>
        <dbReference type="SAM" id="Phobius"/>
    </source>
</evidence>
<evidence type="ECO:0000256" key="2">
    <source>
        <dbReference type="ARBA" id="ARBA00022448"/>
    </source>
</evidence>
<protein>
    <submittedName>
        <fullName evidence="7">GABA permease</fullName>
    </submittedName>
</protein>
<dbReference type="OrthoDB" id="3257095at2759"/>
<dbReference type="PANTHER" id="PTHR45649">
    <property type="entry name" value="AMINO-ACID PERMEASE BAT1"/>
    <property type="match status" value="1"/>
</dbReference>
<keyword evidence="2" id="KW-0813">Transport</keyword>
<dbReference type="EMBL" id="GL698479">
    <property type="protein sequence ID" value="EFY91782.1"/>
    <property type="molecule type" value="Genomic_DNA"/>
</dbReference>
<feature type="transmembrane region" description="Helical" evidence="6">
    <location>
        <begin position="96"/>
        <end position="114"/>
    </location>
</feature>
<dbReference type="GO" id="GO:0016020">
    <property type="term" value="C:membrane"/>
    <property type="evidence" value="ECO:0007669"/>
    <property type="project" value="UniProtKB-SubCell"/>
</dbReference>
<dbReference type="InParanoid" id="E9DWR9"/>
<evidence type="ECO:0000256" key="5">
    <source>
        <dbReference type="ARBA" id="ARBA00023136"/>
    </source>
</evidence>
<dbReference type="AlphaFoldDB" id="E9DWR9"/>
<evidence type="ECO:0000313" key="8">
    <source>
        <dbReference type="Proteomes" id="UP000002499"/>
    </source>
</evidence>
<evidence type="ECO:0000313" key="7">
    <source>
        <dbReference type="EMBL" id="EFY91782.1"/>
    </source>
</evidence>
<dbReference type="Proteomes" id="UP000002499">
    <property type="component" value="Unassembled WGS sequence"/>
</dbReference>
<dbReference type="HOGENOM" id="CLU_004495_1_0_1"/>
<dbReference type="Gene3D" id="1.20.1740.10">
    <property type="entry name" value="Amino acid/polyamine transporter I"/>
    <property type="match status" value="1"/>
</dbReference>
<dbReference type="PIRSF" id="PIRSF006060">
    <property type="entry name" value="AA_transporter"/>
    <property type="match status" value="1"/>
</dbReference>
<proteinExistence type="predicted"/>
<keyword evidence="3 6" id="KW-0812">Transmembrane</keyword>
<feature type="transmembrane region" description="Helical" evidence="6">
    <location>
        <begin position="254"/>
        <end position="275"/>
    </location>
</feature>
<dbReference type="GeneID" id="19246378"/>
<name>E9DWR9_METAQ</name>
<dbReference type="eggNOG" id="KOG1289">
    <property type="taxonomic scope" value="Eukaryota"/>
</dbReference>
<keyword evidence="5 6" id="KW-0472">Membrane</keyword>
<comment type="subcellular location">
    <subcellularLocation>
        <location evidence="1">Membrane</location>
        <topology evidence="1">Multi-pass membrane protein</topology>
    </subcellularLocation>
</comment>
<dbReference type="PANTHER" id="PTHR45649:SF4">
    <property type="entry name" value="TRANSPORTER, PUTATIVE (EUROFUNG)-RELATED"/>
    <property type="match status" value="1"/>
</dbReference>
<evidence type="ECO:0000256" key="3">
    <source>
        <dbReference type="ARBA" id="ARBA00022692"/>
    </source>
</evidence>
<keyword evidence="8" id="KW-1185">Reference proteome</keyword>
<feature type="transmembrane region" description="Helical" evidence="6">
    <location>
        <begin position="295"/>
        <end position="318"/>
    </location>
</feature>
<dbReference type="GO" id="GO:0022857">
    <property type="term" value="F:transmembrane transporter activity"/>
    <property type="evidence" value="ECO:0007669"/>
    <property type="project" value="InterPro"/>
</dbReference>
<accession>E9DWR9</accession>
<feature type="transmembrane region" description="Helical" evidence="6">
    <location>
        <begin position="153"/>
        <end position="174"/>
    </location>
</feature>
<dbReference type="KEGG" id="maw:19246378"/>
<gene>
    <name evidence="7" type="ORF">MAC_02067</name>
</gene>
<evidence type="ECO:0000256" key="4">
    <source>
        <dbReference type="ARBA" id="ARBA00022989"/>
    </source>
</evidence>
<dbReference type="InterPro" id="IPR002293">
    <property type="entry name" value="AA/rel_permease1"/>
</dbReference>
<organism evidence="8">
    <name type="scientific">Metarhizium acridum (strain CQMa 102)</name>
    <dbReference type="NCBI Taxonomy" id="655827"/>
    <lineage>
        <taxon>Eukaryota</taxon>
        <taxon>Fungi</taxon>
        <taxon>Dikarya</taxon>
        <taxon>Ascomycota</taxon>
        <taxon>Pezizomycotina</taxon>
        <taxon>Sordariomycetes</taxon>
        <taxon>Hypocreomycetidae</taxon>
        <taxon>Hypocreales</taxon>
        <taxon>Clavicipitaceae</taxon>
        <taxon>Metarhizium</taxon>
    </lineage>
</organism>
<feature type="transmembrane region" description="Helical" evidence="6">
    <location>
        <begin position="212"/>
        <end position="234"/>
    </location>
</feature>
<sequence>MSSSGRSREMSKPGIMETNHACVGHDQEIGMGELDERHRSTCEDARNMRRMGRTQELVRHFRSWSMVSFVALATSAWELSLFGITPGLTDGGRPVLVYGFLWNFVGFVPVYLSMAEMASIAPIAGAQYHWVSEFAPDRYQKILSYMTGWTSTLAWQAGNAQGLFIVGSLIQSIITINDNTYSPANWHGTLLVMAITAIALCANVFAARLLPYWQNIVFVVHILAYFGFLAPVWVNAPRVDSSRVWSGFENNGGWPSLSLAILIGQLPGITGHVGVDTAAHMSEEVRDAAKSIPKVMLITFAINFTLTFVTLVTLSYHISNVTDALSDDTTYPAI</sequence>
<reference evidence="7 8" key="1">
    <citation type="journal article" date="2011" name="PLoS Genet.">
        <title>Genome sequencing and comparative transcriptomics of the model entomopathogenic fungi Metarhizium anisopliae and M. acridum.</title>
        <authorList>
            <person name="Gao Q."/>
            <person name="Jin K."/>
            <person name="Ying S.H."/>
            <person name="Zhang Y."/>
            <person name="Xiao G."/>
            <person name="Shang Y."/>
            <person name="Duan Z."/>
            <person name="Hu X."/>
            <person name="Xie X.Q."/>
            <person name="Zhou G."/>
            <person name="Peng G."/>
            <person name="Luo Z."/>
            <person name="Huang W."/>
            <person name="Wang B."/>
            <person name="Fang W."/>
            <person name="Wang S."/>
            <person name="Zhong Y."/>
            <person name="Ma L.J."/>
            <person name="St Leger R.J."/>
            <person name="Zhao G.P."/>
            <person name="Pei Y."/>
            <person name="Feng M.G."/>
            <person name="Xia Y."/>
            <person name="Wang C."/>
        </authorList>
    </citation>
    <scope>NUCLEOTIDE SEQUENCE [LARGE SCALE GENOMIC DNA]</scope>
    <source>
        <strain evidence="7 8">CQMa 102</strain>
    </source>
</reference>
<feature type="transmembrane region" description="Helical" evidence="6">
    <location>
        <begin position="63"/>
        <end position="84"/>
    </location>
</feature>
<feature type="transmembrane region" description="Helical" evidence="6">
    <location>
        <begin position="186"/>
        <end position="205"/>
    </location>
</feature>